<evidence type="ECO:0000313" key="5">
    <source>
        <dbReference type="EMBL" id="KAL3306864.1"/>
    </source>
</evidence>
<dbReference type="GO" id="GO:0004527">
    <property type="term" value="F:exonuclease activity"/>
    <property type="evidence" value="ECO:0007669"/>
    <property type="project" value="UniProtKB-KW"/>
</dbReference>
<dbReference type="InterPro" id="IPR013520">
    <property type="entry name" value="Ribonucl_H"/>
</dbReference>
<evidence type="ECO:0000256" key="1">
    <source>
        <dbReference type="ARBA" id="ARBA00022722"/>
    </source>
</evidence>
<keyword evidence="6" id="KW-1185">Reference proteome</keyword>
<keyword evidence="2" id="KW-0378">Hydrolase</keyword>
<dbReference type="Pfam" id="PF00929">
    <property type="entry name" value="RNase_T"/>
    <property type="match status" value="1"/>
</dbReference>
<dbReference type="Proteomes" id="UP001626550">
    <property type="component" value="Unassembled WGS sequence"/>
</dbReference>
<gene>
    <name evidence="5" type="primary">ERI3</name>
    <name evidence="5" type="ORF">Ciccas_014640</name>
</gene>
<evidence type="ECO:0000256" key="3">
    <source>
        <dbReference type="ARBA" id="ARBA00022839"/>
    </source>
</evidence>
<dbReference type="InterPro" id="IPR051274">
    <property type="entry name" value="3-5_Exoribonuclease"/>
</dbReference>
<keyword evidence="1" id="KW-0540">Nuclease</keyword>
<keyword evidence="3" id="KW-0269">Exonuclease</keyword>
<sequence length="170" mass="19752">MLVLDFEATCKENCNDEHEIIEFPVLAVDCQSLDIIAEFHRYVRPIHYPVLTDFCTDLTGITQQMVESQDTFPAVLQQFHTWLKELGLVEAPNCPSWIFLTCGDWDLRTMLPLQCQMYGLEIPQYFSQWYNVKRLFRTVYGYSRGGMMTMLNRAGIQHIGRHHSGIGQLN</sequence>
<dbReference type="PANTHER" id="PTHR23044:SF61">
    <property type="entry name" value="3'-5' EXORIBONUCLEASE 1-RELATED"/>
    <property type="match status" value="1"/>
</dbReference>
<organism evidence="5 6">
    <name type="scientific">Cichlidogyrus casuarinus</name>
    <dbReference type="NCBI Taxonomy" id="1844966"/>
    <lineage>
        <taxon>Eukaryota</taxon>
        <taxon>Metazoa</taxon>
        <taxon>Spiralia</taxon>
        <taxon>Lophotrochozoa</taxon>
        <taxon>Platyhelminthes</taxon>
        <taxon>Monogenea</taxon>
        <taxon>Monopisthocotylea</taxon>
        <taxon>Dactylogyridea</taxon>
        <taxon>Ancyrocephalidae</taxon>
        <taxon>Cichlidogyrus</taxon>
    </lineage>
</organism>
<evidence type="ECO:0000259" key="4">
    <source>
        <dbReference type="SMART" id="SM00479"/>
    </source>
</evidence>
<name>A0ABD2PIH3_9PLAT</name>
<dbReference type="SUPFAM" id="SSF53098">
    <property type="entry name" value="Ribonuclease H-like"/>
    <property type="match status" value="1"/>
</dbReference>
<protein>
    <submittedName>
        <fullName evidence="5">ERI1 exoribonuclease 3</fullName>
    </submittedName>
</protein>
<dbReference type="AlphaFoldDB" id="A0ABD2PIH3"/>
<evidence type="ECO:0000313" key="6">
    <source>
        <dbReference type="Proteomes" id="UP001626550"/>
    </source>
</evidence>
<dbReference type="Gene3D" id="3.30.420.10">
    <property type="entry name" value="Ribonuclease H-like superfamily/Ribonuclease H"/>
    <property type="match status" value="1"/>
</dbReference>
<evidence type="ECO:0000256" key="2">
    <source>
        <dbReference type="ARBA" id="ARBA00022801"/>
    </source>
</evidence>
<dbReference type="InterPro" id="IPR036397">
    <property type="entry name" value="RNaseH_sf"/>
</dbReference>
<dbReference type="SMART" id="SM00479">
    <property type="entry name" value="EXOIII"/>
    <property type="match status" value="1"/>
</dbReference>
<comment type="caution">
    <text evidence="5">The sequence shown here is derived from an EMBL/GenBank/DDBJ whole genome shotgun (WGS) entry which is preliminary data.</text>
</comment>
<dbReference type="InterPro" id="IPR012337">
    <property type="entry name" value="RNaseH-like_sf"/>
</dbReference>
<dbReference type="EMBL" id="JBJKFK010009283">
    <property type="protein sequence ID" value="KAL3306864.1"/>
    <property type="molecule type" value="Genomic_DNA"/>
</dbReference>
<dbReference type="CDD" id="cd06133">
    <property type="entry name" value="ERI-1_3'hExo_like"/>
    <property type="match status" value="1"/>
</dbReference>
<feature type="domain" description="Exonuclease" evidence="4">
    <location>
        <begin position="1"/>
        <end position="170"/>
    </location>
</feature>
<proteinExistence type="predicted"/>
<dbReference type="PANTHER" id="PTHR23044">
    <property type="entry name" value="3'-5' EXONUCLEASE ERI1-RELATED"/>
    <property type="match status" value="1"/>
</dbReference>
<dbReference type="InterPro" id="IPR047201">
    <property type="entry name" value="ERI-1_3'hExo-like"/>
</dbReference>
<accession>A0ABD2PIH3</accession>
<reference evidence="5 6" key="1">
    <citation type="submission" date="2024-11" db="EMBL/GenBank/DDBJ databases">
        <title>Adaptive evolution of stress response genes in parasites aligns with host niche diversity.</title>
        <authorList>
            <person name="Hahn C."/>
            <person name="Resl P."/>
        </authorList>
    </citation>
    <scope>NUCLEOTIDE SEQUENCE [LARGE SCALE GENOMIC DNA]</scope>
    <source>
        <strain evidence="5">EGGRZ-B1_66</strain>
        <tissue evidence="5">Body</tissue>
    </source>
</reference>